<dbReference type="SUPFAM" id="SSF69635">
    <property type="entry name" value="Type III secretory system chaperone-like"/>
    <property type="match status" value="1"/>
</dbReference>
<dbReference type="EMBL" id="JANIGO010000001">
    <property type="protein sequence ID" value="MCQ8895662.1"/>
    <property type="molecule type" value="Genomic_DNA"/>
</dbReference>
<proteinExistence type="predicted"/>
<keyword evidence="2" id="KW-1185">Reference proteome</keyword>
<dbReference type="RefSeq" id="WP_256763358.1">
    <property type="nucleotide sequence ID" value="NZ_JANIGO010000001.1"/>
</dbReference>
<dbReference type="Proteomes" id="UP001204142">
    <property type="component" value="Unassembled WGS sequence"/>
</dbReference>
<reference evidence="1 2" key="1">
    <citation type="submission" date="2022-07" db="EMBL/GenBank/DDBJ databases">
        <authorList>
            <person name="Xamxidin M."/>
            <person name="Wu M."/>
        </authorList>
    </citation>
    <scope>NUCLEOTIDE SEQUENCE [LARGE SCALE GENOMIC DNA]</scope>
    <source>
        <strain evidence="1 2">NBRC 111650</strain>
    </source>
</reference>
<comment type="caution">
    <text evidence="1">The sequence shown here is derived from an EMBL/GenBank/DDBJ whole genome shotgun (WGS) entry which is preliminary data.</text>
</comment>
<evidence type="ECO:0000313" key="1">
    <source>
        <dbReference type="EMBL" id="MCQ8895662.1"/>
    </source>
</evidence>
<gene>
    <name evidence="1" type="ORF">NQT62_04290</name>
</gene>
<name>A0ABT1WDR4_9BURK</name>
<accession>A0ABT1WDR4</accession>
<organism evidence="1 2">
    <name type="scientific">Limnobacter humi</name>
    <dbReference type="NCBI Taxonomy" id="1778671"/>
    <lineage>
        <taxon>Bacteria</taxon>
        <taxon>Pseudomonadati</taxon>
        <taxon>Pseudomonadota</taxon>
        <taxon>Betaproteobacteria</taxon>
        <taxon>Burkholderiales</taxon>
        <taxon>Burkholderiaceae</taxon>
        <taxon>Limnobacter</taxon>
    </lineage>
</organism>
<protein>
    <submittedName>
        <fullName evidence="1">Uncharacterized protein</fullName>
    </submittedName>
</protein>
<evidence type="ECO:0000313" key="2">
    <source>
        <dbReference type="Proteomes" id="UP001204142"/>
    </source>
</evidence>
<sequence>MYEQFDQLLNDFGAKRPSEKTPVGPVFYINDHPVRLIPGEMEGIHWMDIQIGMPRFRLENFESAKKVLHANREMGAATPIPTWFGLSDQQDHLVFINRLDWRHVDARVLEDHILRCIEQMSQALMTEGV</sequence>